<dbReference type="SMART" id="SM00342">
    <property type="entry name" value="HTH_ARAC"/>
    <property type="match status" value="1"/>
</dbReference>
<dbReference type="InterPro" id="IPR018060">
    <property type="entry name" value="HTH_AraC"/>
</dbReference>
<dbReference type="Gene3D" id="1.10.10.60">
    <property type="entry name" value="Homeodomain-like"/>
    <property type="match status" value="1"/>
</dbReference>
<dbReference type="PANTHER" id="PTHR47893:SF1">
    <property type="entry name" value="REGULATORY PROTEIN PCHR"/>
    <property type="match status" value="1"/>
</dbReference>
<dbReference type="AlphaFoldDB" id="C6VTN2"/>
<feature type="domain" description="HTH araC/xylS-type" evidence="4">
    <location>
        <begin position="230"/>
        <end position="326"/>
    </location>
</feature>
<accession>C6VTN2</accession>
<sequence>MKIEVIDQYGEVKASGTVADGGEMSSPYYKTSYSTVEKYWTSSTTEISAGQSHIAVHDVDVKEQVSIKASDAPVTVGLLFLEKGNIRVKQPDKSFREIGTLQHNLIYNAHQTEETLFAAGQNIRLTVIHLSPDYFFRLAEGGSPSIDRMATDMAKGNGHSFAAGNHLQISFPMLKLLNSLDSGAYNVASLRLYTEARILELLSLQIAQIEDNSQNSVLSKLNDGDVKRLNLAREFILSDISFTPSLEAISLEVGMNVYKLKTGFKALFGQSLFNYLREERLTTAYQEIAKRDRSLTEIAYQTGFASISHFSDAFKNRYGVSPSQLR</sequence>
<dbReference type="KEGG" id="dfe:Dfer_1734"/>
<dbReference type="GO" id="GO:0043565">
    <property type="term" value="F:sequence-specific DNA binding"/>
    <property type="evidence" value="ECO:0007669"/>
    <property type="project" value="InterPro"/>
</dbReference>
<dbReference type="PROSITE" id="PS01124">
    <property type="entry name" value="HTH_ARAC_FAMILY_2"/>
    <property type="match status" value="1"/>
</dbReference>
<evidence type="ECO:0000256" key="1">
    <source>
        <dbReference type="ARBA" id="ARBA00023015"/>
    </source>
</evidence>
<dbReference type="PANTHER" id="PTHR47893">
    <property type="entry name" value="REGULATORY PROTEIN PCHR"/>
    <property type="match status" value="1"/>
</dbReference>
<keyword evidence="6" id="KW-1185">Reference proteome</keyword>
<keyword evidence="3" id="KW-0804">Transcription</keyword>
<keyword evidence="1" id="KW-0805">Transcription regulation</keyword>
<dbReference type="InterPro" id="IPR020449">
    <property type="entry name" value="Tscrpt_reg_AraC-type_HTH"/>
</dbReference>
<dbReference type="RefSeq" id="WP_015811229.1">
    <property type="nucleotide sequence ID" value="NC_013037.1"/>
</dbReference>
<evidence type="ECO:0000256" key="3">
    <source>
        <dbReference type="ARBA" id="ARBA00023163"/>
    </source>
</evidence>
<dbReference type="Pfam" id="PF12833">
    <property type="entry name" value="HTH_18"/>
    <property type="match status" value="1"/>
</dbReference>
<gene>
    <name evidence="5" type="ordered locus">Dfer_1734</name>
</gene>
<dbReference type="GO" id="GO:0003700">
    <property type="term" value="F:DNA-binding transcription factor activity"/>
    <property type="evidence" value="ECO:0007669"/>
    <property type="project" value="InterPro"/>
</dbReference>
<evidence type="ECO:0000313" key="6">
    <source>
        <dbReference type="Proteomes" id="UP000002011"/>
    </source>
</evidence>
<dbReference type="InterPro" id="IPR009057">
    <property type="entry name" value="Homeodomain-like_sf"/>
</dbReference>
<dbReference type="EMBL" id="CP001619">
    <property type="protein sequence ID" value="ACT92975.1"/>
    <property type="molecule type" value="Genomic_DNA"/>
</dbReference>
<dbReference type="SUPFAM" id="SSF46689">
    <property type="entry name" value="Homeodomain-like"/>
    <property type="match status" value="2"/>
</dbReference>
<dbReference type="PRINTS" id="PR00032">
    <property type="entry name" value="HTHARAC"/>
</dbReference>
<proteinExistence type="predicted"/>
<dbReference type="Proteomes" id="UP000002011">
    <property type="component" value="Chromosome"/>
</dbReference>
<reference evidence="5 6" key="1">
    <citation type="journal article" date="2009" name="Stand. Genomic Sci.">
        <title>Complete genome sequence of Dyadobacter fermentans type strain (NS114).</title>
        <authorList>
            <person name="Lang E."/>
            <person name="Lapidus A."/>
            <person name="Chertkov O."/>
            <person name="Brettin T."/>
            <person name="Detter J.C."/>
            <person name="Han C."/>
            <person name="Copeland A."/>
            <person name="Glavina Del Rio T."/>
            <person name="Nolan M."/>
            <person name="Chen F."/>
            <person name="Lucas S."/>
            <person name="Tice H."/>
            <person name="Cheng J.F."/>
            <person name="Land M."/>
            <person name="Hauser L."/>
            <person name="Chang Y.J."/>
            <person name="Jeffries C.D."/>
            <person name="Kopitz M."/>
            <person name="Bruce D."/>
            <person name="Goodwin L."/>
            <person name="Pitluck S."/>
            <person name="Ovchinnikova G."/>
            <person name="Pati A."/>
            <person name="Ivanova N."/>
            <person name="Mavrommatis K."/>
            <person name="Chen A."/>
            <person name="Palaniappan K."/>
            <person name="Chain P."/>
            <person name="Bristow J."/>
            <person name="Eisen J.A."/>
            <person name="Markowitz V."/>
            <person name="Hugenholtz P."/>
            <person name="Goker M."/>
            <person name="Rohde M."/>
            <person name="Kyrpides N.C."/>
            <person name="Klenk H.P."/>
        </authorList>
    </citation>
    <scope>NUCLEOTIDE SEQUENCE [LARGE SCALE GENOMIC DNA]</scope>
    <source>
        <strain evidence="6">ATCC 700827 / DSM 18053 / CIP 107007 / KCTC 52180 / NS114</strain>
    </source>
</reference>
<keyword evidence="2" id="KW-0238">DNA-binding</keyword>
<evidence type="ECO:0000313" key="5">
    <source>
        <dbReference type="EMBL" id="ACT92975.1"/>
    </source>
</evidence>
<dbReference type="STRING" id="471854.Dfer_1734"/>
<dbReference type="HOGENOM" id="CLU_052345_4_2_10"/>
<evidence type="ECO:0000259" key="4">
    <source>
        <dbReference type="PROSITE" id="PS01124"/>
    </source>
</evidence>
<dbReference type="eggNOG" id="COG2207">
    <property type="taxonomic scope" value="Bacteria"/>
</dbReference>
<protein>
    <submittedName>
        <fullName evidence="5">Transcriptional regulator, AraC family</fullName>
    </submittedName>
</protein>
<name>C6VTN2_DYAFD</name>
<dbReference type="InterPro" id="IPR053142">
    <property type="entry name" value="PchR_regulatory_protein"/>
</dbReference>
<organism evidence="5 6">
    <name type="scientific">Dyadobacter fermentans (strain ATCC 700827 / DSM 18053 / CIP 107007 / KCTC 52180 / NS114)</name>
    <dbReference type="NCBI Taxonomy" id="471854"/>
    <lineage>
        <taxon>Bacteria</taxon>
        <taxon>Pseudomonadati</taxon>
        <taxon>Bacteroidota</taxon>
        <taxon>Cytophagia</taxon>
        <taxon>Cytophagales</taxon>
        <taxon>Spirosomataceae</taxon>
        <taxon>Dyadobacter</taxon>
    </lineage>
</organism>
<evidence type="ECO:0000256" key="2">
    <source>
        <dbReference type="ARBA" id="ARBA00023125"/>
    </source>
</evidence>